<organism evidence="5 6">
    <name type="scientific">Flavobacterium capsici</name>
    <dbReference type="NCBI Taxonomy" id="3075618"/>
    <lineage>
        <taxon>Bacteria</taxon>
        <taxon>Pseudomonadati</taxon>
        <taxon>Bacteroidota</taxon>
        <taxon>Flavobacteriia</taxon>
        <taxon>Flavobacteriales</taxon>
        <taxon>Flavobacteriaceae</taxon>
        <taxon>Flavobacterium</taxon>
    </lineage>
</organism>
<protein>
    <submittedName>
        <fullName evidence="5">Class I SAM-dependent methyltransferase</fullName>
        <ecNumber evidence="5">2.1.-.-</ecNumber>
    </submittedName>
</protein>
<evidence type="ECO:0000256" key="2">
    <source>
        <dbReference type="ARBA" id="ARBA00022679"/>
    </source>
</evidence>
<keyword evidence="1 5" id="KW-0489">Methyltransferase</keyword>
<dbReference type="RefSeq" id="WP_313321637.1">
    <property type="nucleotide sequence ID" value="NZ_CP134878.1"/>
</dbReference>
<evidence type="ECO:0000313" key="5">
    <source>
        <dbReference type="EMBL" id="WNM22039.1"/>
    </source>
</evidence>
<dbReference type="EMBL" id="CP134890">
    <property type="protein sequence ID" value="WNM22039.1"/>
    <property type="molecule type" value="Genomic_DNA"/>
</dbReference>
<dbReference type="GO" id="GO:0008168">
    <property type="term" value="F:methyltransferase activity"/>
    <property type="evidence" value="ECO:0007669"/>
    <property type="project" value="UniProtKB-KW"/>
</dbReference>
<accession>A0AA96EW19</accession>
<dbReference type="PANTHER" id="PTHR43861:SF1">
    <property type="entry name" value="TRANS-ACONITATE 2-METHYLTRANSFERASE"/>
    <property type="match status" value="1"/>
</dbReference>
<dbReference type="InterPro" id="IPR041698">
    <property type="entry name" value="Methyltransf_25"/>
</dbReference>
<accession>A0AA96F1M3</accession>
<dbReference type="KEGG" id="fcj:RN605_01470"/>
<dbReference type="SUPFAM" id="SSF53335">
    <property type="entry name" value="S-adenosyl-L-methionine-dependent methyltransferases"/>
    <property type="match status" value="1"/>
</dbReference>
<keyword evidence="2 5" id="KW-0808">Transferase</keyword>
<dbReference type="GO" id="GO:0032259">
    <property type="term" value="P:methylation"/>
    <property type="evidence" value="ECO:0007669"/>
    <property type="project" value="UniProtKB-KW"/>
</dbReference>
<dbReference type="Pfam" id="PF13649">
    <property type="entry name" value="Methyltransf_25"/>
    <property type="match status" value="1"/>
</dbReference>
<evidence type="ECO:0000259" key="3">
    <source>
        <dbReference type="Pfam" id="PF13649"/>
    </source>
</evidence>
<dbReference type="EMBL" id="CP134878">
    <property type="protein sequence ID" value="WNM17987.1"/>
    <property type="molecule type" value="Genomic_DNA"/>
</dbReference>
<dbReference type="PANTHER" id="PTHR43861">
    <property type="entry name" value="TRANS-ACONITATE 2-METHYLTRANSFERASE-RELATED"/>
    <property type="match status" value="1"/>
</dbReference>
<dbReference type="EC" id="2.1.-.-" evidence="5"/>
<dbReference type="InterPro" id="IPR029063">
    <property type="entry name" value="SAM-dependent_MTases_sf"/>
</dbReference>
<sequence length="212" mass="24370">MSIYKETSETWNKMAELYQQKFMDLDIYNQSYDAFCMLLHKSNASILEIGCGPGNITKYLLDNHPDYRILGIDVAPNMIALAKTNNPKAHFEVKDCREIDDLANTFDGIICGFCLPYIDEADAKKFIVSCYDKLNHDGALYISFVEGNYADSAYKTGSNGNRVYFHYYSLEQLQQWLRATNFEEPTVMKVAYEVEGKEPDMHTIVLTKKKKM</sequence>
<gene>
    <name evidence="5" type="ORF">RN605_01470</name>
    <name evidence="4" type="ORF">RN608_08170</name>
</gene>
<proteinExistence type="predicted"/>
<name>A0AA96F1M3_9FLAO</name>
<reference evidence="5 6" key="1">
    <citation type="submission" date="2023-09" db="EMBL/GenBank/DDBJ databases">
        <title>Flavobacterium sp. a novel bacteria isolate from Pepper rhizosphere.</title>
        <authorList>
            <person name="Peng Y."/>
            <person name="Lee J."/>
        </authorList>
    </citation>
    <scope>NUCLEOTIDE SEQUENCE [LARGE SCALE GENOMIC DNA]</scope>
    <source>
        <strain evidence="4">PMR2A8</strain>
        <strain evidence="5 6">PMTSA4</strain>
    </source>
</reference>
<dbReference type="Gene3D" id="3.40.50.150">
    <property type="entry name" value="Vaccinia Virus protein VP39"/>
    <property type="match status" value="1"/>
</dbReference>
<dbReference type="Proteomes" id="UP001304515">
    <property type="component" value="Chromosome"/>
</dbReference>
<dbReference type="AlphaFoldDB" id="A0AA96F1M3"/>
<evidence type="ECO:0000313" key="6">
    <source>
        <dbReference type="Proteomes" id="UP001304515"/>
    </source>
</evidence>
<feature type="domain" description="Methyltransferase" evidence="3">
    <location>
        <begin position="46"/>
        <end position="138"/>
    </location>
</feature>
<keyword evidence="6" id="KW-1185">Reference proteome</keyword>
<dbReference type="CDD" id="cd02440">
    <property type="entry name" value="AdoMet_MTases"/>
    <property type="match status" value="1"/>
</dbReference>
<evidence type="ECO:0000256" key="1">
    <source>
        <dbReference type="ARBA" id="ARBA00022603"/>
    </source>
</evidence>
<evidence type="ECO:0000313" key="4">
    <source>
        <dbReference type="EMBL" id="WNM17987.1"/>
    </source>
</evidence>